<proteinExistence type="inferred from homology"/>
<dbReference type="OrthoDB" id="9806583at2"/>
<keyword evidence="8 17" id="KW-0963">Cytoplasm</keyword>
<dbReference type="InterPro" id="IPR030960">
    <property type="entry name" value="DHQS/DOIS_N"/>
</dbReference>
<evidence type="ECO:0000256" key="5">
    <source>
        <dbReference type="ARBA" id="ARBA00005412"/>
    </source>
</evidence>
<evidence type="ECO:0000256" key="10">
    <source>
        <dbReference type="ARBA" id="ARBA00022723"/>
    </source>
</evidence>
<dbReference type="GO" id="GO:0046872">
    <property type="term" value="F:metal ion binding"/>
    <property type="evidence" value="ECO:0007669"/>
    <property type="project" value="UniProtKB-KW"/>
</dbReference>
<feature type="binding site" evidence="17">
    <location>
        <position position="150"/>
    </location>
    <ligand>
        <name>NAD(+)</name>
        <dbReference type="ChEBI" id="CHEBI:57540"/>
    </ligand>
</feature>
<dbReference type="CDD" id="cd08195">
    <property type="entry name" value="DHQS"/>
    <property type="match status" value="1"/>
</dbReference>
<evidence type="ECO:0000256" key="3">
    <source>
        <dbReference type="ARBA" id="ARBA00004496"/>
    </source>
</evidence>
<evidence type="ECO:0000256" key="6">
    <source>
        <dbReference type="ARBA" id="ARBA00013031"/>
    </source>
</evidence>
<protein>
    <recommendedName>
        <fullName evidence="7 17">3-dehydroquinate synthase</fullName>
        <shortName evidence="17">DHQS</shortName>
        <ecNumber evidence="6 17">4.2.3.4</ecNumber>
    </recommendedName>
</protein>
<feature type="binding site" evidence="17">
    <location>
        <begin position="128"/>
        <end position="129"/>
    </location>
    <ligand>
        <name>NAD(+)</name>
        <dbReference type="ChEBI" id="CHEBI:57540"/>
    </ligand>
</feature>
<dbReference type="FunFam" id="3.40.50.1970:FF:000001">
    <property type="entry name" value="3-dehydroquinate synthase"/>
    <property type="match status" value="1"/>
</dbReference>
<dbReference type="Gene3D" id="3.40.50.1970">
    <property type="match status" value="1"/>
</dbReference>
<evidence type="ECO:0000256" key="15">
    <source>
        <dbReference type="ARBA" id="ARBA00023239"/>
    </source>
</evidence>
<sequence>MKLHVNLGENSYDIVIEKGLLKKASEEIREVYSGKRIAVISDDSVYGFYGGELLNQLKSTWECSTVILPHGETSKSINVLPGVYAKLLESGLSRSDLIVALGGGVIGDLAGFVAATYLRGVPFIQIPTSLLAQVDSSVGGKVAVDLKEGKNLVGSFYQPKKVLIDPDVLATLPQRYIHDGMGEVIKYGCIKDASLFATLKEAGTFERLAEKMTEVITRCVDIKRGVVEEDQFDTGERMLLNFGHTLAHAIEQKFAYGRESHGEAVAIGMYQITRISEEQGLTKEGTAEEIRKILASYGLPVSCGVNLGELKEAMKRDKKNYKNSLRLILLEEIGKSRIHPSDLSFFKDSQMA</sequence>
<dbReference type="Gene3D" id="1.20.1090.10">
    <property type="entry name" value="Dehydroquinate synthase-like - alpha domain"/>
    <property type="match status" value="1"/>
</dbReference>
<dbReference type="Pfam" id="PF01761">
    <property type="entry name" value="DHQ_synthase"/>
    <property type="match status" value="1"/>
</dbReference>
<dbReference type="EC" id="4.2.3.4" evidence="6 17"/>
<feature type="binding site" evidence="17">
    <location>
        <position position="183"/>
    </location>
    <ligand>
        <name>Zn(2+)</name>
        <dbReference type="ChEBI" id="CHEBI:29105"/>
    </ligand>
</feature>
<feature type="domain" description="3-dehydroquinate synthase N-terminal" evidence="18">
    <location>
        <begin position="66"/>
        <end position="177"/>
    </location>
</feature>
<dbReference type="HAMAP" id="MF_00110">
    <property type="entry name" value="DHQ_synthase"/>
    <property type="match status" value="1"/>
</dbReference>
<dbReference type="SUPFAM" id="SSF56796">
    <property type="entry name" value="Dehydroquinate synthase-like"/>
    <property type="match status" value="1"/>
</dbReference>
<feature type="binding site" evidence="17">
    <location>
        <begin position="104"/>
        <end position="108"/>
    </location>
    <ligand>
        <name>NAD(+)</name>
        <dbReference type="ChEBI" id="CHEBI:57540"/>
    </ligand>
</feature>
<comment type="function">
    <text evidence="17">Catalyzes the conversion of 3-deoxy-D-arabino-heptulosonate 7-phosphate (DAHP) to dehydroquinate (DHQ).</text>
</comment>
<feature type="domain" description="3-dehydroquinate synthase C-terminal" evidence="19">
    <location>
        <begin position="180"/>
        <end position="320"/>
    </location>
</feature>
<comment type="catalytic activity">
    <reaction evidence="1 17">
        <text>7-phospho-2-dehydro-3-deoxy-D-arabino-heptonate = 3-dehydroquinate + phosphate</text>
        <dbReference type="Rhea" id="RHEA:21968"/>
        <dbReference type="ChEBI" id="CHEBI:32364"/>
        <dbReference type="ChEBI" id="CHEBI:43474"/>
        <dbReference type="ChEBI" id="CHEBI:58394"/>
        <dbReference type="EC" id="4.2.3.4"/>
    </reaction>
</comment>
<feature type="binding site" evidence="17">
    <location>
        <position position="141"/>
    </location>
    <ligand>
        <name>NAD(+)</name>
        <dbReference type="ChEBI" id="CHEBI:57540"/>
    </ligand>
</feature>
<dbReference type="EMBL" id="QVLX01000001">
    <property type="protein sequence ID" value="RGE89790.1"/>
    <property type="molecule type" value="Genomic_DNA"/>
</dbReference>
<feature type="binding site" evidence="17">
    <location>
        <position position="244"/>
    </location>
    <ligand>
        <name>Zn(2+)</name>
        <dbReference type="ChEBI" id="CHEBI:29105"/>
    </ligand>
</feature>
<comment type="caution">
    <text evidence="17">Lacks conserved residue(s) required for the propagation of feature annotation.</text>
</comment>
<dbReference type="NCBIfam" id="TIGR01357">
    <property type="entry name" value="aroB"/>
    <property type="match status" value="1"/>
</dbReference>
<dbReference type="GO" id="GO:0009423">
    <property type="term" value="P:chorismate biosynthetic process"/>
    <property type="evidence" value="ECO:0007669"/>
    <property type="project" value="UniProtKB-UniRule"/>
</dbReference>
<evidence type="ECO:0000256" key="17">
    <source>
        <dbReference type="HAMAP-Rule" id="MF_00110"/>
    </source>
</evidence>
<dbReference type="InterPro" id="IPR050071">
    <property type="entry name" value="Dehydroquinate_synthase"/>
</dbReference>
<keyword evidence="16 17" id="KW-0170">Cobalt</keyword>
<comment type="subcellular location">
    <subcellularLocation>
        <location evidence="3 17">Cytoplasm</location>
    </subcellularLocation>
</comment>
<dbReference type="GO" id="GO:0009073">
    <property type="term" value="P:aromatic amino acid family biosynthetic process"/>
    <property type="evidence" value="ECO:0007669"/>
    <property type="project" value="UniProtKB-KW"/>
</dbReference>
<dbReference type="AlphaFoldDB" id="A0A3E3K587"/>
<dbReference type="InterPro" id="IPR056179">
    <property type="entry name" value="DHQS_C"/>
</dbReference>
<evidence type="ECO:0000256" key="9">
    <source>
        <dbReference type="ARBA" id="ARBA00022605"/>
    </source>
</evidence>
<keyword evidence="21" id="KW-1185">Reference proteome</keyword>
<keyword evidence="14 17" id="KW-0057">Aromatic amino acid biosynthesis</keyword>
<dbReference type="Pfam" id="PF24621">
    <property type="entry name" value="DHQS_C"/>
    <property type="match status" value="1"/>
</dbReference>
<evidence type="ECO:0000256" key="12">
    <source>
        <dbReference type="ARBA" id="ARBA00022833"/>
    </source>
</evidence>
<evidence type="ECO:0000313" key="21">
    <source>
        <dbReference type="Proteomes" id="UP000261080"/>
    </source>
</evidence>
<dbReference type="PIRSF" id="PIRSF001455">
    <property type="entry name" value="DHQ_synth"/>
    <property type="match status" value="1"/>
</dbReference>
<dbReference type="PANTHER" id="PTHR43622:SF7">
    <property type="entry name" value="3-DEHYDROQUINATE SYNTHASE, CHLOROPLASTIC"/>
    <property type="match status" value="1"/>
</dbReference>
<comment type="pathway">
    <text evidence="4 17">Metabolic intermediate biosynthesis; chorismate biosynthesis; chorismate from D-erythrose 4-phosphate and phosphoenolpyruvate: step 2/7.</text>
</comment>
<evidence type="ECO:0000256" key="1">
    <source>
        <dbReference type="ARBA" id="ARBA00001393"/>
    </source>
</evidence>
<dbReference type="GO" id="GO:0000166">
    <property type="term" value="F:nucleotide binding"/>
    <property type="evidence" value="ECO:0007669"/>
    <property type="project" value="UniProtKB-KW"/>
</dbReference>
<evidence type="ECO:0000256" key="13">
    <source>
        <dbReference type="ARBA" id="ARBA00023027"/>
    </source>
</evidence>
<evidence type="ECO:0000259" key="19">
    <source>
        <dbReference type="Pfam" id="PF24621"/>
    </source>
</evidence>
<organism evidence="20 21">
    <name type="scientific">Sellimonas intestinalis</name>
    <dbReference type="NCBI Taxonomy" id="1653434"/>
    <lineage>
        <taxon>Bacteria</taxon>
        <taxon>Bacillati</taxon>
        <taxon>Bacillota</taxon>
        <taxon>Clostridia</taxon>
        <taxon>Lachnospirales</taxon>
        <taxon>Lachnospiraceae</taxon>
        <taxon>Sellimonas</taxon>
    </lineage>
</organism>
<evidence type="ECO:0000313" key="20">
    <source>
        <dbReference type="EMBL" id="RGE89790.1"/>
    </source>
</evidence>
<evidence type="ECO:0000256" key="16">
    <source>
        <dbReference type="ARBA" id="ARBA00023285"/>
    </source>
</evidence>
<evidence type="ECO:0000256" key="11">
    <source>
        <dbReference type="ARBA" id="ARBA00022741"/>
    </source>
</evidence>
<keyword evidence="13 17" id="KW-0520">NAD</keyword>
<keyword evidence="12 17" id="KW-0862">Zinc</keyword>
<dbReference type="InterPro" id="IPR016037">
    <property type="entry name" value="DHQ_synth_AroB"/>
</dbReference>
<evidence type="ECO:0000256" key="4">
    <source>
        <dbReference type="ARBA" id="ARBA00004661"/>
    </source>
</evidence>
<dbReference type="RefSeq" id="WP_024732783.1">
    <property type="nucleotide sequence ID" value="NZ_CAUAFM010000043.1"/>
</dbReference>
<dbReference type="GO" id="GO:0003856">
    <property type="term" value="F:3-dehydroquinate synthase activity"/>
    <property type="evidence" value="ECO:0007669"/>
    <property type="project" value="UniProtKB-UniRule"/>
</dbReference>
<keyword evidence="11 17" id="KW-0547">Nucleotide-binding</keyword>
<evidence type="ECO:0000256" key="7">
    <source>
        <dbReference type="ARBA" id="ARBA00017684"/>
    </source>
</evidence>
<comment type="cofactor">
    <cofactor evidence="2 17">
        <name>NAD(+)</name>
        <dbReference type="ChEBI" id="CHEBI:57540"/>
    </cofactor>
</comment>
<keyword evidence="9 17" id="KW-0028">Amino-acid biosynthesis</keyword>
<comment type="similarity">
    <text evidence="5 17">Belongs to the sugar phosphate cyclases superfamily. Dehydroquinate synthase family.</text>
</comment>
<keyword evidence="15 17" id="KW-0456">Lyase</keyword>
<keyword evidence="10 17" id="KW-0479">Metal-binding</keyword>
<evidence type="ECO:0000256" key="14">
    <source>
        <dbReference type="ARBA" id="ARBA00023141"/>
    </source>
</evidence>
<dbReference type="UniPathway" id="UPA00053">
    <property type="reaction ID" value="UER00085"/>
</dbReference>
<comment type="cofactor">
    <cofactor evidence="17">
        <name>Co(2+)</name>
        <dbReference type="ChEBI" id="CHEBI:48828"/>
    </cofactor>
    <cofactor evidence="17">
        <name>Zn(2+)</name>
        <dbReference type="ChEBI" id="CHEBI:29105"/>
    </cofactor>
    <text evidence="17">Binds 1 divalent metal cation per subunit. Can use either Co(2+) or Zn(2+).</text>
</comment>
<dbReference type="InterPro" id="IPR030963">
    <property type="entry name" value="DHQ_synth_fam"/>
</dbReference>
<dbReference type="Proteomes" id="UP000261080">
    <property type="component" value="Unassembled WGS sequence"/>
</dbReference>
<feature type="binding site" evidence="17">
    <location>
        <position position="261"/>
    </location>
    <ligand>
        <name>Zn(2+)</name>
        <dbReference type="ChEBI" id="CHEBI:29105"/>
    </ligand>
</feature>
<dbReference type="GO" id="GO:0005737">
    <property type="term" value="C:cytoplasm"/>
    <property type="evidence" value="ECO:0007669"/>
    <property type="project" value="UniProtKB-SubCell"/>
</dbReference>
<evidence type="ECO:0000256" key="8">
    <source>
        <dbReference type="ARBA" id="ARBA00022490"/>
    </source>
</evidence>
<gene>
    <name evidence="17 20" type="primary">aroB</name>
    <name evidence="20" type="ORF">DW016_00490</name>
</gene>
<name>A0A3E3K587_9FIRM</name>
<dbReference type="GO" id="GO:0008652">
    <property type="term" value="P:amino acid biosynthetic process"/>
    <property type="evidence" value="ECO:0007669"/>
    <property type="project" value="UniProtKB-KW"/>
</dbReference>
<evidence type="ECO:0000259" key="18">
    <source>
        <dbReference type="Pfam" id="PF01761"/>
    </source>
</evidence>
<reference evidence="20 21" key="1">
    <citation type="submission" date="2018-08" db="EMBL/GenBank/DDBJ databases">
        <title>A genome reference for cultivated species of the human gut microbiota.</title>
        <authorList>
            <person name="Zou Y."/>
            <person name="Xue W."/>
            <person name="Luo G."/>
        </authorList>
    </citation>
    <scope>NUCLEOTIDE SEQUENCE [LARGE SCALE GENOMIC DNA]</scope>
    <source>
        <strain evidence="20 21">AF37-2AT</strain>
    </source>
</reference>
<accession>A0A3E3K587</accession>
<dbReference type="PANTHER" id="PTHR43622">
    <property type="entry name" value="3-DEHYDROQUINATE SYNTHASE"/>
    <property type="match status" value="1"/>
</dbReference>
<comment type="caution">
    <text evidence="20">The sequence shown here is derived from an EMBL/GenBank/DDBJ whole genome shotgun (WGS) entry which is preliminary data.</text>
</comment>
<evidence type="ECO:0000256" key="2">
    <source>
        <dbReference type="ARBA" id="ARBA00001911"/>
    </source>
</evidence>